<protein>
    <submittedName>
        <fullName evidence="1">Uncharacterized protein</fullName>
    </submittedName>
</protein>
<keyword evidence="2" id="KW-1185">Reference proteome</keyword>
<dbReference type="AlphaFoldDB" id="A0A0L6VVA3"/>
<evidence type="ECO:0000313" key="2">
    <source>
        <dbReference type="Proteomes" id="UP000037035"/>
    </source>
</evidence>
<comment type="caution">
    <text evidence="1">The sequence shown here is derived from an EMBL/GenBank/DDBJ whole genome shotgun (WGS) entry which is preliminary data.</text>
</comment>
<reference evidence="1 2" key="1">
    <citation type="submission" date="2015-08" db="EMBL/GenBank/DDBJ databases">
        <title>Next Generation Sequencing and Analysis of the Genome of Puccinia sorghi L Schw, the Causal Agent of Maize Common Rust.</title>
        <authorList>
            <person name="Rochi L."/>
            <person name="Burguener G."/>
            <person name="Darino M."/>
            <person name="Turjanski A."/>
            <person name="Kreff E."/>
            <person name="Dieguez M.J."/>
            <person name="Sacco F."/>
        </authorList>
    </citation>
    <scope>NUCLEOTIDE SEQUENCE [LARGE SCALE GENOMIC DNA]</scope>
    <source>
        <strain evidence="1 2">RO10H11247</strain>
    </source>
</reference>
<dbReference type="EMBL" id="LAVV01000666">
    <property type="protein sequence ID" value="KNZ64155.1"/>
    <property type="molecule type" value="Genomic_DNA"/>
</dbReference>
<sequence length="379" mass="44294">MNKSTIIKSTGFQSKSFVVRKWGLQVKLLKCRLFHHKIFWGVKSSMVKFIFPPKKNLVLHQAFCILKPNGLIYFRFNLIKSCEKELWKKSKNKKNNTPKKGISIPFNLRLTHCILNYCNCGKRNNLTKIHCFAIRKKKHSESQMCAKNIKMIFFFYYHQICFNLTPKQINEGMICILKILPQCCVGCDKPGIHEELNQQTTCWAWCIHHTCMSMLDREAADHSVSSVAEITLCHHLYMYQYDQKEVNTTLLKTKYFTGVITIEGYALDWKHKWKKAAGKHLISLTLPEVVLKEAEKYHSLLLYSRDPLMDLMEFPGVFHHSHIKWCQNGVILYHDGVILHQNDVILHHGSSFGVLQFILCPHDLRLNCLVNYNSLFFLD</sequence>
<accession>A0A0L6VVA3</accession>
<dbReference type="VEuPathDB" id="FungiDB:VP01_105g4"/>
<dbReference type="Proteomes" id="UP000037035">
    <property type="component" value="Unassembled WGS sequence"/>
</dbReference>
<organism evidence="1 2">
    <name type="scientific">Puccinia sorghi</name>
    <dbReference type="NCBI Taxonomy" id="27349"/>
    <lineage>
        <taxon>Eukaryota</taxon>
        <taxon>Fungi</taxon>
        <taxon>Dikarya</taxon>
        <taxon>Basidiomycota</taxon>
        <taxon>Pucciniomycotina</taxon>
        <taxon>Pucciniomycetes</taxon>
        <taxon>Pucciniales</taxon>
        <taxon>Pucciniaceae</taxon>
        <taxon>Puccinia</taxon>
    </lineage>
</organism>
<gene>
    <name evidence="1" type="ORF">VP01_105g4</name>
</gene>
<name>A0A0L6VVA3_9BASI</name>
<proteinExistence type="predicted"/>
<evidence type="ECO:0000313" key="1">
    <source>
        <dbReference type="EMBL" id="KNZ64155.1"/>
    </source>
</evidence>